<evidence type="ECO:0000256" key="1">
    <source>
        <dbReference type="SAM" id="MobiDB-lite"/>
    </source>
</evidence>
<dbReference type="Proteomes" id="UP001060414">
    <property type="component" value="Chromosome"/>
</dbReference>
<dbReference type="NCBIfam" id="TIGR02122">
    <property type="entry name" value="TRAP_TAXI"/>
    <property type="match status" value="1"/>
</dbReference>
<proteinExistence type="predicted"/>
<keyword evidence="4" id="KW-1185">Reference proteome</keyword>
<dbReference type="PROSITE" id="PS51257">
    <property type="entry name" value="PROKAR_LIPOPROTEIN"/>
    <property type="match status" value="1"/>
</dbReference>
<dbReference type="SUPFAM" id="SSF53850">
    <property type="entry name" value="Periplasmic binding protein-like II"/>
    <property type="match status" value="1"/>
</dbReference>
<evidence type="ECO:0000313" key="4">
    <source>
        <dbReference type="Proteomes" id="UP001060414"/>
    </source>
</evidence>
<protein>
    <submittedName>
        <fullName evidence="3">TAXI family TRAP transporter solute-binding subunit</fullName>
    </submittedName>
</protein>
<dbReference type="PANTHER" id="PTHR42941">
    <property type="entry name" value="SLL1037 PROTEIN"/>
    <property type="match status" value="1"/>
</dbReference>
<dbReference type="InterPro" id="IPR011852">
    <property type="entry name" value="TRAP_TAXI"/>
</dbReference>
<keyword evidence="2" id="KW-0732">Signal</keyword>
<sequence length="350" mass="38024">MKRQVFILMAFLVAVALTAATLGGCENRTRTLRIGGGPFGGTFQVVAEGLAAVLQPRHPGYRFGAERSGGSVANLRSVEREQFDLALVYSADFYHLAGEDEIPRPAEWANARPTARLFGAVAQLAVLERSRITRPEQLRGARVAVGNPGSGAARAAERYFRALGLWEQIVPVYLGYDMAIGELMRGNVAATWEMVGVPSASFTAAYQQAPLRLLDLRDVGGMVRFFETNPYYRPVDIAAGTYEGQLQAVGSFEDSALLVAGRHLSRDLVWRILEGIYSEEGIRHLRGVHPVLADFSPDNALAGIDTPLHPGAAYFWRQKGRDIPPALQPTDFPDPASKDPPDPGGKSPEP</sequence>
<feature type="region of interest" description="Disordered" evidence="1">
    <location>
        <begin position="320"/>
        <end position="350"/>
    </location>
</feature>
<feature type="chain" id="PRO_5046682896" evidence="2">
    <location>
        <begin position="20"/>
        <end position="350"/>
    </location>
</feature>
<dbReference type="PANTHER" id="PTHR42941:SF1">
    <property type="entry name" value="SLL1037 PROTEIN"/>
    <property type="match status" value="1"/>
</dbReference>
<organism evidence="3 4">
    <name type="scientific">Geoalkalibacter halelectricus</name>
    <dbReference type="NCBI Taxonomy" id="2847045"/>
    <lineage>
        <taxon>Bacteria</taxon>
        <taxon>Pseudomonadati</taxon>
        <taxon>Thermodesulfobacteriota</taxon>
        <taxon>Desulfuromonadia</taxon>
        <taxon>Desulfuromonadales</taxon>
        <taxon>Geoalkalibacteraceae</taxon>
        <taxon>Geoalkalibacter</taxon>
    </lineage>
</organism>
<accession>A0ABY5ZG14</accession>
<name>A0ABY5ZG14_9BACT</name>
<dbReference type="EMBL" id="CP092109">
    <property type="protein sequence ID" value="UWZ78046.1"/>
    <property type="molecule type" value="Genomic_DNA"/>
</dbReference>
<reference evidence="3" key="1">
    <citation type="journal article" date="2022" name="Environ. Microbiol.">
        <title>Geoalkalibacter halelectricus SAP #1 sp. nov. possessing extracellular electron transfer and mineral#reducing capabilities from a haloalkaline environment.</title>
        <authorList>
            <person name="Yadav S."/>
            <person name="Singh R."/>
            <person name="Sundharam S.S."/>
            <person name="Chaudhary S."/>
            <person name="Krishnamurthi S."/>
            <person name="Patil S.A."/>
        </authorList>
    </citation>
    <scope>NUCLEOTIDE SEQUENCE</scope>
    <source>
        <strain evidence="3">SAP-1</strain>
    </source>
</reference>
<evidence type="ECO:0000313" key="3">
    <source>
        <dbReference type="EMBL" id="UWZ78046.1"/>
    </source>
</evidence>
<dbReference type="Pfam" id="PF16868">
    <property type="entry name" value="NMT1_3"/>
    <property type="match status" value="1"/>
</dbReference>
<gene>
    <name evidence="3" type="ORF">L9S41_10075</name>
</gene>
<feature type="signal peptide" evidence="2">
    <location>
        <begin position="1"/>
        <end position="19"/>
    </location>
</feature>
<dbReference type="RefSeq" id="WP_260746394.1">
    <property type="nucleotide sequence ID" value="NZ_CP092109.1"/>
</dbReference>
<evidence type="ECO:0000256" key="2">
    <source>
        <dbReference type="SAM" id="SignalP"/>
    </source>
</evidence>
<dbReference type="Gene3D" id="3.40.190.10">
    <property type="entry name" value="Periplasmic binding protein-like II"/>
    <property type="match status" value="2"/>
</dbReference>